<sequence length="911" mass="103431">MLKVPAFQYYEDLRVTVYQDDTEWWKFYLLPDYVSIRKDINGDPVFLLVKYAFGDQDREENEDLPRGGGLMAFDIELTVQESDEPDLRDRLQSYVDREWNRLKSFADAANHDIESLTLNSWHNRTNGVPRPAGDPTTPPSLTIDDVSLGLNPDRPTAPPGDAPPQIQLSYPEFTEGTFTVLAPQSDGLVTHSITEGPLSLTGPNTAAVMIELTEAGATFMQQTLVETSGVGATNLVPLGARMDLKFKARIPPASLHVKADTRSVYKAMESIDHDYDDYACREDDIAHYETMMEAAIESKLIDVTLDTGELDLESDLVEELMGISMELIRDLLSEELFEETDPPDDVDDDLLKEKTDYYIMKQEERISFKTMNTKIEINSIIEAEKHPQGTMQAFFAGVPKSKMNQFVRVVNLDDDFFKTLGLTVNCFADWENDPIAFVEVQIQYDGRNEQGQIEQKQETFTFDKDTTSGEWDPSLIGKQRGYKYRWRLAYTGQEAGEFSRWEKERSPMLNITVPSSGRINLPIIAGNVDFQQTVQQVQIAVSYEDRSDDVASQTENFVLMAGQLEQTYSRDLFTDWDKEITYKPTFILKDGQVIEGDEQSTDERSLLINAPLFDKLDVNFVLVASQAADIAQVLIDVRYDDDANDYHVDEVLRLKDANEFKSWSVVLQDRDNRNFRYKAVITFNDGTMTDTGFIEMEGDQTIPIKGNAPPRLNVTVMPSVIDFGTTPLVTCDLRYRDPDNAIDARKTLFFDTNNKAPVPWTLPISDSSRQTYSYDVDYHALSGTIDREEIETDDGVLVIKRAIVPEVKCIFTCTQINFTDTPVVELQIEYTDPVNGNDMSDTLIVSSVADNPVFQHMVQEDSPREFTLTRIYHLADGQVHQDDPQVINRKRYVIPRHMPDPVVVEEPDTPE</sequence>
<evidence type="ECO:0000313" key="3">
    <source>
        <dbReference type="Proteomes" id="UP000442714"/>
    </source>
</evidence>
<reference evidence="2 3" key="1">
    <citation type="submission" date="2019-12" db="EMBL/GenBank/DDBJ databases">
        <title>Genomic-based taxomic classification of the family Erythrobacteraceae.</title>
        <authorList>
            <person name="Xu L."/>
        </authorList>
    </citation>
    <scope>NUCLEOTIDE SEQUENCE [LARGE SCALE GENOMIC DNA]</scope>
    <source>
        <strain evidence="2 3">KCTC 52763</strain>
    </source>
</reference>
<comment type="caution">
    <text evidence="2">The sequence shown here is derived from an EMBL/GenBank/DDBJ whole genome shotgun (WGS) entry which is preliminary data.</text>
</comment>
<name>A0A844ZTQ0_9SPHN</name>
<organism evidence="2 3">
    <name type="scientific">Pontixanthobacter aquaemixtae</name>
    <dbReference type="NCBI Taxonomy" id="1958940"/>
    <lineage>
        <taxon>Bacteria</taxon>
        <taxon>Pseudomonadati</taxon>
        <taxon>Pseudomonadota</taxon>
        <taxon>Alphaproteobacteria</taxon>
        <taxon>Sphingomonadales</taxon>
        <taxon>Erythrobacteraceae</taxon>
        <taxon>Pontixanthobacter</taxon>
    </lineage>
</organism>
<proteinExistence type="predicted"/>
<accession>A0A844ZTQ0</accession>
<dbReference type="RefSeq" id="WP_160604417.1">
    <property type="nucleotide sequence ID" value="NZ_WTYX01000001.1"/>
</dbReference>
<dbReference type="EMBL" id="WTYX01000001">
    <property type="protein sequence ID" value="MXO90844.1"/>
    <property type="molecule type" value="Genomic_DNA"/>
</dbReference>
<dbReference type="AlphaFoldDB" id="A0A844ZTQ0"/>
<feature type="region of interest" description="Disordered" evidence="1">
    <location>
        <begin position="121"/>
        <end position="162"/>
    </location>
</feature>
<dbReference type="OrthoDB" id="8476783at2"/>
<dbReference type="Proteomes" id="UP000442714">
    <property type="component" value="Unassembled WGS sequence"/>
</dbReference>
<protein>
    <submittedName>
        <fullName evidence="2">Uncharacterized protein</fullName>
    </submittedName>
</protein>
<keyword evidence="3" id="KW-1185">Reference proteome</keyword>
<gene>
    <name evidence="2" type="ORF">GRI41_08430</name>
</gene>
<evidence type="ECO:0000313" key="2">
    <source>
        <dbReference type="EMBL" id="MXO90844.1"/>
    </source>
</evidence>
<evidence type="ECO:0000256" key="1">
    <source>
        <dbReference type="SAM" id="MobiDB-lite"/>
    </source>
</evidence>